<dbReference type="Proteomes" id="UP000554342">
    <property type="component" value="Unassembled WGS sequence"/>
</dbReference>
<gene>
    <name evidence="3" type="ORF">FHR23_001009</name>
</gene>
<dbReference type="PANTHER" id="PTHR10963:SF55">
    <property type="entry name" value="GLYCOSIDE HYDROLASE FAMILY 16 PROTEIN"/>
    <property type="match status" value="1"/>
</dbReference>
<dbReference type="Pfam" id="PF00722">
    <property type="entry name" value="Glyco_hydro_16"/>
    <property type="match status" value="1"/>
</dbReference>
<keyword evidence="3" id="KW-0326">Glycosidase</keyword>
<evidence type="ECO:0000256" key="1">
    <source>
        <dbReference type="ARBA" id="ARBA00006865"/>
    </source>
</evidence>
<organism evidence="3 4">
    <name type="scientific">Stakelama sediminis</name>
    <dbReference type="NCBI Taxonomy" id="463200"/>
    <lineage>
        <taxon>Bacteria</taxon>
        <taxon>Pseudomonadati</taxon>
        <taxon>Pseudomonadota</taxon>
        <taxon>Alphaproteobacteria</taxon>
        <taxon>Sphingomonadales</taxon>
        <taxon>Sphingomonadaceae</taxon>
        <taxon>Stakelama</taxon>
    </lineage>
</organism>
<protein>
    <submittedName>
        <fullName evidence="3">Licheninase</fullName>
        <ecNumber evidence="3">3.2.1.73</ecNumber>
    </submittedName>
</protein>
<dbReference type="Gene3D" id="2.60.120.200">
    <property type="match status" value="1"/>
</dbReference>
<dbReference type="EMBL" id="JACIJI010000001">
    <property type="protein sequence ID" value="MBB5718102.1"/>
    <property type="molecule type" value="Genomic_DNA"/>
</dbReference>
<proteinExistence type="inferred from homology"/>
<dbReference type="GO" id="GO:0005975">
    <property type="term" value="P:carbohydrate metabolic process"/>
    <property type="evidence" value="ECO:0007669"/>
    <property type="project" value="InterPro"/>
</dbReference>
<reference evidence="3 4" key="1">
    <citation type="submission" date="2020-08" db="EMBL/GenBank/DDBJ databases">
        <title>Genomic Encyclopedia of Type Strains, Phase IV (KMG-IV): sequencing the most valuable type-strain genomes for metagenomic binning, comparative biology and taxonomic classification.</title>
        <authorList>
            <person name="Goeker M."/>
        </authorList>
    </citation>
    <scope>NUCLEOTIDE SEQUENCE [LARGE SCALE GENOMIC DNA]</scope>
    <source>
        <strain evidence="3 4">DSM 27203</strain>
    </source>
</reference>
<dbReference type="GO" id="GO:0042972">
    <property type="term" value="F:licheninase activity"/>
    <property type="evidence" value="ECO:0007669"/>
    <property type="project" value="UniProtKB-EC"/>
</dbReference>
<dbReference type="PROSITE" id="PS51762">
    <property type="entry name" value="GH16_2"/>
    <property type="match status" value="1"/>
</dbReference>
<accession>A0A840YX27</accession>
<dbReference type="SUPFAM" id="SSF49899">
    <property type="entry name" value="Concanavalin A-like lectins/glucanases"/>
    <property type="match status" value="1"/>
</dbReference>
<name>A0A840YX27_9SPHN</name>
<evidence type="ECO:0000313" key="3">
    <source>
        <dbReference type="EMBL" id="MBB5718102.1"/>
    </source>
</evidence>
<dbReference type="AlphaFoldDB" id="A0A840YX27"/>
<evidence type="ECO:0000259" key="2">
    <source>
        <dbReference type="PROSITE" id="PS51762"/>
    </source>
</evidence>
<dbReference type="InterPro" id="IPR050546">
    <property type="entry name" value="Glycosyl_Hydrlase_16"/>
</dbReference>
<comment type="similarity">
    <text evidence="1">Belongs to the glycosyl hydrolase 16 family.</text>
</comment>
<dbReference type="InterPro" id="IPR000757">
    <property type="entry name" value="Beta-glucanase-like"/>
</dbReference>
<dbReference type="InterPro" id="IPR013320">
    <property type="entry name" value="ConA-like_dom_sf"/>
</dbReference>
<dbReference type="EC" id="3.2.1.73" evidence="3"/>
<comment type="caution">
    <text evidence="3">The sequence shown here is derived from an EMBL/GenBank/DDBJ whole genome shotgun (WGS) entry which is preliminary data.</text>
</comment>
<sequence>MILALLLAQATSLGADNYSVEVALHAPQTAPTFADEFNKLSVDRRKWRFDTSRNATGWFNHEKQYYADDRPQNSRIENGALVIEARHETLSKAKYPDWGGQHYTSAKLVSRKSMGYGFYEIRAKLPCARGTWPAIWMLPSSGTWPDEGEIDIMEMVGWDPHVVHATLHTKLFNHRLNTQRGAETLVPTSCTVFHRYQLDWQPHSITIGVDDHGYMRVNNDQPGGHGAWPFTRPFQMILNLAIGGDWGGKEGIDDQAMPQRMTVDYVRYWKAKPKD</sequence>
<dbReference type="PANTHER" id="PTHR10963">
    <property type="entry name" value="GLYCOSYL HYDROLASE-RELATED"/>
    <property type="match status" value="1"/>
</dbReference>
<keyword evidence="3" id="KW-0378">Hydrolase</keyword>
<evidence type="ECO:0000313" key="4">
    <source>
        <dbReference type="Proteomes" id="UP000554342"/>
    </source>
</evidence>
<keyword evidence="4" id="KW-1185">Reference proteome</keyword>
<dbReference type="RefSeq" id="WP_184001785.1">
    <property type="nucleotide sequence ID" value="NZ_BAABIF010000004.1"/>
</dbReference>
<feature type="domain" description="GH16" evidence="2">
    <location>
        <begin position="13"/>
        <end position="274"/>
    </location>
</feature>
<dbReference type="CDD" id="cd08023">
    <property type="entry name" value="GH16_laminarinase_like"/>
    <property type="match status" value="1"/>
</dbReference>